<dbReference type="Proteomes" id="UP000265566">
    <property type="component" value="Chromosome 1"/>
</dbReference>
<dbReference type="PANTHER" id="PTHR33116:SF86">
    <property type="entry name" value="REVERSE TRANSCRIPTASE DOMAIN-CONTAINING PROTEIN"/>
    <property type="match status" value="1"/>
</dbReference>
<name>A0A396JUA4_MEDTR</name>
<organism evidence="1">
    <name type="scientific">Medicago truncatula</name>
    <name type="common">Barrel medic</name>
    <name type="synonym">Medicago tribuloides</name>
    <dbReference type="NCBI Taxonomy" id="3880"/>
    <lineage>
        <taxon>Eukaryota</taxon>
        <taxon>Viridiplantae</taxon>
        <taxon>Streptophyta</taxon>
        <taxon>Embryophyta</taxon>
        <taxon>Tracheophyta</taxon>
        <taxon>Spermatophyta</taxon>
        <taxon>Magnoliopsida</taxon>
        <taxon>eudicotyledons</taxon>
        <taxon>Gunneridae</taxon>
        <taxon>Pentapetalae</taxon>
        <taxon>rosids</taxon>
        <taxon>fabids</taxon>
        <taxon>Fabales</taxon>
        <taxon>Fabaceae</taxon>
        <taxon>Papilionoideae</taxon>
        <taxon>50 kb inversion clade</taxon>
        <taxon>NPAAA clade</taxon>
        <taxon>Hologalegina</taxon>
        <taxon>IRL clade</taxon>
        <taxon>Trifolieae</taxon>
        <taxon>Medicago</taxon>
    </lineage>
</organism>
<reference evidence="1" key="1">
    <citation type="journal article" date="2018" name="Nat. Plants">
        <title>Whole-genome landscape of Medicago truncatula symbiotic genes.</title>
        <authorList>
            <person name="Pecrix Y."/>
            <person name="Gamas P."/>
            <person name="Carrere S."/>
        </authorList>
    </citation>
    <scope>NUCLEOTIDE SEQUENCE</scope>
    <source>
        <tissue evidence="1">Leaves</tissue>
    </source>
</reference>
<dbReference type="Gramene" id="rna6007">
    <property type="protein sequence ID" value="RHN81910.1"/>
    <property type="gene ID" value="gene6007"/>
</dbReference>
<sequence length="370" mass="42652">MEHQWVLLFQDAASVREILSHLIYLSFVLKDSPPLFVKLNVAIILEVLRYAQMHQLFPTFSLQTIVFFSLELVRVTTYEEALGQAINLQKSKLFCSRNTLDDLKNLIATTLGVRQVLGTCKYLGLPSMIGHSKHATFKFVKDRIWNKINSWSSRCLSQAGREVLIKSVLQSIPSYVMSIFLLPGSIINEIEKMLNFFWWGHNSANSRGLHWLSWERLSVPKVFGGMGVKGLKAFNMAMVGKHAWKLVSSLESLITRLLKAKYFPRSDYFGASIGHNPSYVWRSIWSAKDVIRRGFQWSIGTGEHIPVWDHPWISNVARILPSTHHHLEWPSITISDLLITPEKQWNMELINTFFDTVTARNIFNTRCFLW</sequence>
<comment type="caution">
    <text evidence="1">The sequence shown here is derived from an EMBL/GenBank/DDBJ whole genome shotgun (WGS) entry which is preliminary data.</text>
</comment>
<dbReference type="EMBL" id="PSQE01000001">
    <property type="protein sequence ID" value="RHN81910.1"/>
    <property type="molecule type" value="Genomic_DNA"/>
</dbReference>
<dbReference type="AlphaFoldDB" id="A0A396JUA4"/>
<gene>
    <name evidence="1" type="ORF">MtrunA17_Chr1g0204171</name>
</gene>
<protein>
    <submittedName>
        <fullName evidence="1">Uncharacterized protein</fullName>
    </submittedName>
</protein>
<proteinExistence type="predicted"/>
<evidence type="ECO:0000313" key="1">
    <source>
        <dbReference type="EMBL" id="RHN81910.1"/>
    </source>
</evidence>
<dbReference type="PANTHER" id="PTHR33116">
    <property type="entry name" value="REVERSE TRANSCRIPTASE ZINC-BINDING DOMAIN-CONTAINING PROTEIN-RELATED-RELATED"/>
    <property type="match status" value="1"/>
</dbReference>
<accession>A0A396JUA4</accession>